<dbReference type="Gene3D" id="1.25.40.10">
    <property type="entry name" value="Tetratricopeptide repeat domain"/>
    <property type="match status" value="1"/>
</dbReference>
<feature type="compositionally biased region" description="Low complexity" evidence="1">
    <location>
        <begin position="179"/>
        <end position="188"/>
    </location>
</feature>
<comment type="caution">
    <text evidence="2">The sequence shown here is derived from an EMBL/GenBank/DDBJ whole genome shotgun (WGS) entry which is preliminary data.</text>
</comment>
<feature type="region of interest" description="Disordered" evidence="1">
    <location>
        <begin position="140"/>
        <end position="209"/>
    </location>
</feature>
<dbReference type="Proteomes" id="UP000613740">
    <property type="component" value="Unassembled WGS sequence"/>
</dbReference>
<name>A0A836BAJ8_9CHLO</name>
<proteinExistence type="predicted"/>
<dbReference type="SUPFAM" id="SSF48452">
    <property type="entry name" value="TPR-like"/>
    <property type="match status" value="1"/>
</dbReference>
<dbReference type="PANTHER" id="PTHR15544:SF0">
    <property type="entry name" value="TETRATRICOPEPTIDE REPEAT PROTEIN 33"/>
    <property type="match status" value="1"/>
</dbReference>
<organism evidence="2 3">
    <name type="scientific">Chlamydomonas schloesseri</name>
    <dbReference type="NCBI Taxonomy" id="2026947"/>
    <lineage>
        <taxon>Eukaryota</taxon>
        <taxon>Viridiplantae</taxon>
        <taxon>Chlorophyta</taxon>
        <taxon>core chlorophytes</taxon>
        <taxon>Chlorophyceae</taxon>
        <taxon>CS clade</taxon>
        <taxon>Chlamydomonadales</taxon>
        <taxon>Chlamydomonadaceae</taxon>
        <taxon>Chlamydomonas</taxon>
    </lineage>
</organism>
<evidence type="ECO:0000313" key="2">
    <source>
        <dbReference type="EMBL" id="KAG2452513.1"/>
    </source>
</evidence>
<dbReference type="OrthoDB" id="2423701at2759"/>
<dbReference type="AlphaFoldDB" id="A0A836BAJ8"/>
<dbReference type="InterPro" id="IPR011990">
    <property type="entry name" value="TPR-like_helical_dom_sf"/>
</dbReference>
<evidence type="ECO:0000313" key="3">
    <source>
        <dbReference type="Proteomes" id="UP000613740"/>
    </source>
</evidence>
<evidence type="ECO:0000256" key="1">
    <source>
        <dbReference type="SAM" id="MobiDB-lite"/>
    </source>
</evidence>
<dbReference type="InterPro" id="IPR052658">
    <property type="entry name" value="TPR-containing"/>
</dbReference>
<protein>
    <submittedName>
        <fullName evidence="2">Uncharacterized protein</fullName>
    </submittedName>
</protein>
<reference evidence="2" key="1">
    <citation type="journal article" date="2020" name="bioRxiv">
        <title>Comparative genomics of Chlamydomonas.</title>
        <authorList>
            <person name="Craig R.J."/>
            <person name="Hasan A.R."/>
            <person name="Ness R.W."/>
            <person name="Keightley P.D."/>
        </authorList>
    </citation>
    <scope>NUCLEOTIDE SEQUENCE</scope>
    <source>
        <strain evidence="2">CCAP 11/173</strain>
    </source>
</reference>
<dbReference type="PANTHER" id="PTHR15544">
    <property type="entry name" value="OSMOSIS RESPONSIVE FACTOR"/>
    <property type="match status" value="1"/>
</dbReference>
<gene>
    <name evidence="2" type="ORF">HYH02_002752</name>
</gene>
<sequence>MSLKAQGQERAEAGQFAEARALLLQAVRLMPGNAELHELHAQVLMELGSVWEAVRAAGRAVQLMPEWADAHVTLARAQLNFGEPVLAEASYERALEYMQQPSADAAVLACVRQELAEAGLLAERQRALGPGVRAVVKDAGAEAGPHGEAAQDEEEGEGRAAGAEGAKRRRRGGAGQGSSGAAVPAAAGTQATVNQPASREGDGTAGAGS</sequence>
<keyword evidence="3" id="KW-1185">Reference proteome</keyword>
<dbReference type="EMBL" id="JAEHOD010000005">
    <property type="protein sequence ID" value="KAG2452513.1"/>
    <property type="molecule type" value="Genomic_DNA"/>
</dbReference>
<accession>A0A836BAJ8</accession>